<feature type="compositionally biased region" description="Low complexity" evidence="1">
    <location>
        <begin position="36"/>
        <end position="59"/>
    </location>
</feature>
<feature type="region of interest" description="Disordered" evidence="1">
    <location>
        <begin position="35"/>
        <end position="60"/>
    </location>
</feature>
<keyword evidence="2" id="KW-0732">Signal</keyword>
<evidence type="ECO:0000313" key="3">
    <source>
        <dbReference type="EMBL" id="ABJ97700.1"/>
    </source>
</evidence>
<evidence type="ECO:0000256" key="2">
    <source>
        <dbReference type="SAM" id="SignalP"/>
    </source>
</evidence>
<dbReference type="EMBL" id="EF011570">
    <property type="protein sequence ID" value="ABJ97700.1"/>
    <property type="molecule type" value="mRNA"/>
</dbReference>
<protein>
    <submittedName>
        <fullName evidence="3">Putative salivary polyQ secreted protein</fullName>
    </submittedName>
</protein>
<feature type="region of interest" description="Disordered" evidence="1">
    <location>
        <begin position="107"/>
        <end position="130"/>
    </location>
</feature>
<feature type="signal peptide" evidence="2">
    <location>
        <begin position="1"/>
        <end position="17"/>
    </location>
</feature>
<organism evidence="3">
    <name type="scientific">Toxorhynchites amboinensis</name>
    <name type="common">Mosquito</name>
    <dbReference type="NCBI Taxonomy" id="46208"/>
    <lineage>
        <taxon>Eukaryota</taxon>
        <taxon>Metazoa</taxon>
        <taxon>Ecdysozoa</taxon>
        <taxon>Arthropoda</taxon>
        <taxon>Hexapoda</taxon>
        <taxon>Insecta</taxon>
        <taxon>Pterygota</taxon>
        <taxon>Neoptera</taxon>
        <taxon>Endopterygota</taxon>
        <taxon>Diptera</taxon>
        <taxon>Nematocera</taxon>
        <taxon>Culicoidea</taxon>
        <taxon>Culicidae</taxon>
        <taxon>Toxorhynchitinae</taxon>
        <taxon>Toxorhynchites</taxon>
    </lineage>
</organism>
<sequence>MKLLLITFAAFVAFASAEPIFRWWSRPIWWGPDYYQQPQQQQQQQQSQQPQQQQQQQPQLPDFGLQRIAGFWRNVADGIRPVVQAARNSSRAAAAAFAESASASLNSTYSDSDAASSNNSSDSTNSTSRK</sequence>
<accession>A0FIV5</accession>
<proteinExistence type="evidence at transcript level"/>
<name>A0FIV5_TOXAM</name>
<reference evidence="3" key="1">
    <citation type="submission" date="2006-09" db="EMBL/GenBank/DDBJ databases">
        <title>An insight into the sialotranscriptome of adult Toxorhynchites amboinensis mosquitoes.</title>
        <authorList>
            <person name="Calvo E."/>
            <person name="Pham P.M."/>
            <person name="Ribeiro J.M.C."/>
        </authorList>
    </citation>
    <scope>NUCLEOTIDE SEQUENCE</scope>
    <source>
        <tissue evidence="3">Salivary gland</tissue>
    </source>
</reference>
<dbReference type="AlphaFoldDB" id="A0FIV5"/>
<dbReference type="SUPFAM" id="SSF81995">
    <property type="entry name" value="beta-sandwich domain of Sec23/24"/>
    <property type="match status" value="1"/>
</dbReference>
<evidence type="ECO:0000256" key="1">
    <source>
        <dbReference type="SAM" id="MobiDB-lite"/>
    </source>
</evidence>
<feature type="chain" id="PRO_5002624726" evidence="2">
    <location>
        <begin position="18"/>
        <end position="130"/>
    </location>
</feature>